<gene>
    <name evidence="1" type="ORF">B0T46_04970</name>
</gene>
<organism evidence="1 2">
    <name type="scientific">Nocardia donostiensis</name>
    <dbReference type="NCBI Taxonomy" id="1538463"/>
    <lineage>
        <taxon>Bacteria</taxon>
        <taxon>Bacillati</taxon>
        <taxon>Actinomycetota</taxon>
        <taxon>Actinomycetes</taxon>
        <taxon>Mycobacteriales</taxon>
        <taxon>Nocardiaceae</taxon>
        <taxon>Nocardia</taxon>
    </lineage>
</organism>
<name>A0A1W0BBE2_9NOCA</name>
<protein>
    <submittedName>
        <fullName evidence="1">Uncharacterized protein</fullName>
    </submittedName>
</protein>
<evidence type="ECO:0000313" key="2">
    <source>
        <dbReference type="Proteomes" id="UP000188836"/>
    </source>
</evidence>
<accession>A0A1W0BBE2</accession>
<proteinExistence type="predicted"/>
<comment type="caution">
    <text evidence="1">The sequence shown here is derived from an EMBL/GenBank/DDBJ whole genome shotgun (WGS) entry which is preliminary data.</text>
</comment>
<keyword evidence="2" id="KW-1185">Reference proteome</keyword>
<dbReference type="EMBL" id="MUMY01000003">
    <property type="protein sequence ID" value="ONM49766.1"/>
    <property type="molecule type" value="Genomic_DNA"/>
</dbReference>
<dbReference type="Proteomes" id="UP000188836">
    <property type="component" value="Unassembled WGS sequence"/>
</dbReference>
<evidence type="ECO:0000313" key="1">
    <source>
        <dbReference type="EMBL" id="ONM49766.1"/>
    </source>
</evidence>
<sequence length="96" mass="10609">MAGDARTAIDMLHEAYKAALQSGQRPTLQFGLGEQPFQCRVLLFEVCESCSDIGFNPPNRLRHYVIRRTAIRSTGNQAVSFHGIAWVSSIMGVLSL</sequence>
<dbReference type="AlphaFoldDB" id="A0A1W0BBE2"/>
<reference evidence="1 2" key="1">
    <citation type="journal article" date="2016" name="Antonie Van Leeuwenhoek">
        <title>Nocardia donostiensis sp. nov., isolated from human respiratory specimens.</title>
        <authorList>
            <person name="Ercibengoa M."/>
            <person name="Bell M."/>
            <person name="Marimon J.M."/>
            <person name="Humrighouse B."/>
            <person name="Klenk H.P."/>
            <person name="Potter G."/>
            <person name="Perez-Trallero E."/>
        </authorList>
    </citation>
    <scope>NUCLEOTIDE SEQUENCE [LARGE SCALE GENOMIC DNA]</scope>
    <source>
        <strain evidence="1 2">X1655</strain>
    </source>
</reference>